<feature type="chain" id="PRO_5045322848" evidence="1">
    <location>
        <begin position="25"/>
        <end position="520"/>
    </location>
</feature>
<evidence type="ECO:0000313" key="2">
    <source>
        <dbReference type="EMBL" id="MBL1408044.1"/>
    </source>
</evidence>
<dbReference type="PROSITE" id="PS51257">
    <property type="entry name" value="PROKAR_LIPOPROTEIN"/>
    <property type="match status" value="1"/>
</dbReference>
<keyword evidence="2" id="KW-0449">Lipoprotein</keyword>
<dbReference type="InterPro" id="IPR041662">
    <property type="entry name" value="SusD-like_2"/>
</dbReference>
<organism evidence="2 3">
    <name type="scientific">Sphingobacterium faecale</name>
    <dbReference type="NCBI Taxonomy" id="2803775"/>
    <lineage>
        <taxon>Bacteria</taxon>
        <taxon>Pseudomonadati</taxon>
        <taxon>Bacteroidota</taxon>
        <taxon>Sphingobacteriia</taxon>
        <taxon>Sphingobacteriales</taxon>
        <taxon>Sphingobacteriaceae</taxon>
        <taxon>Sphingobacterium</taxon>
    </lineage>
</organism>
<evidence type="ECO:0000313" key="3">
    <source>
        <dbReference type="Proteomes" id="UP000625283"/>
    </source>
</evidence>
<reference evidence="2 3" key="1">
    <citation type="submission" date="2021-01" db="EMBL/GenBank/DDBJ databases">
        <title>C459-1 draft genome sequence.</title>
        <authorList>
            <person name="Zhang X.-F."/>
        </authorList>
    </citation>
    <scope>NUCLEOTIDE SEQUENCE [LARGE SCALE GENOMIC DNA]</scope>
    <source>
        <strain evidence="3">C459-1</strain>
    </source>
</reference>
<dbReference type="Gene3D" id="1.25.40.390">
    <property type="match status" value="1"/>
</dbReference>
<sequence>MVMKKIFIGFLPLFFLLLSSCEHNFEEVNTDPISVLDPAPEKLLAPAIVNMAKANMLRNRNFNNELMQVTVYQSEDENAVFRYDFRPTWADYTWNAWYSELTNFRDIYQIASTEKYENTAYKGVALINEVWAFSLLTDTYGDVPYTEANRGKEGIMEPKFDRQKDIYLSLFEKLEEANSLLAQNKDEIVPLSDPIYAGNVDHWRRFGNSLYLRLLLRVSSKDEVKVQVTTKIKDILQDNTLKYPIFENNGQSATVKWTGDVVTTDPFTNPYVIGLREADFTIASLCNFFILKLDEWNDPRIDISNKYGKDARNRLGIAPGSSGFLGVDSGYEPGGKELKQSYFYSFGGSEFSLQKSKLAGILMTYAEVELIKTEAIAKGWIQGDAAESYYKAITNSINYWVPQFTTDINNQEFADYVATAGLQWDDNLPLDAGDAASKMANIQLQKYYVLFLTDFQQWFEQRRTGHPVLPKGAGLRNGGKMPVRLNYPVYIQSANAQNYRDAVKNMGADDINTLVWWQKP</sequence>
<accession>A0ABS1R0E9</accession>
<dbReference type="Pfam" id="PF12771">
    <property type="entry name" value="SusD-like_2"/>
    <property type="match status" value="1"/>
</dbReference>
<dbReference type="Proteomes" id="UP000625283">
    <property type="component" value="Unassembled WGS sequence"/>
</dbReference>
<protein>
    <submittedName>
        <fullName evidence="2">SusD/RagB family nutrient-binding outer membrane lipoprotein</fullName>
    </submittedName>
</protein>
<evidence type="ECO:0000256" key="1">
    <source>
        <dbReference type="SAM" id="SignalP"/>
    </source>
</evidence>
<gene>
    <name evidence="2" type="ORF">JKG61_04715</name>
</gene>
<keyword evidence="3" id="KW-1185">Reference proteome</keyword>
<dbReference type="EMBL" id="JAERTY010000002">
    <property type="protein sequence ID" value="MBL1408044.1"/>
    <property type="molecule type" value="Genomic_DNA"/>
</dbReference>
<proteinExistence type="predicted"/>
<feature type="signal peptide" evidence="1">
    <location>
        <begin position="1"/>
        <end position="24"/>
    </location>
</feature>
<name>A0ABS1R0E9_9SPHI</name>
<comment type="caution">
    <text evidence="2">The sequence shown here is derived from an EMBL/GenBank/DDBJ whole genome shotgun (WGS) entry which is preliminary data.</text>
</comment>
<dbReference type="SUPFAM" id="SSF48452">
    <property type="entry name" value="TPR-like"/>
    <property type="match status" value="1"/>
</dbReference>
<dbReference type="InterPro" id="IPR011990">
    <property type="entry name" value="TPR-like_helical_dom_sf"/>
</dbReference>
<keyword evidence="1" id="KW-0732">Signal</keyword>